<proteinExistence type="predicted"/>
<dbReference type="AlphaFoldDB" id="A0A968GIF7"/>
<keyword evidence="3" id="KW-0479">Metal-binding</keyword>
<evidence type="ECO:0000313" key="5">
    <source>
        <dbReference type="Proteomes" id="UP000752013"/>
    </source>
</evidence>
<dbReference type="Gene3D" id="3.20.20.70">
    <property type="entry name" value="Aldolase class I"/>
    <property type="match status" value="1"/>
</dbReference>
<dbReference type="PROSITE" id="PS00602">
    <property type="entry name" value="ALDOLASE_CLASS_II_1"/>
    <property type="match status" value="1"/>
</dbReference>
<dbReference type="GO" id="GO:0008270">
    <property type="term" value="F:zinc ion binding"/>
    <property type="evidence" value="ECO:0007669"/>
    <property type="project" value="InterPro"/>
</dbReference>
<keyword evidence="3" id="KW-0862">Zinc</keyword>
<feature type="binding site" evidence="3">
    <location>
        <position position="102"/>
    </location>
    <ligand>
        <name>Zn(2+)</name>
        <dbReference type="ChEBI" id="CHEBI:29105"/>
        <label>2</label>
    </ligand>
</feature>
<dbReference type="SUPFAM" id="SSF51569">
    <property type="entry name" value="Aldolase"/>
    <property type="match status" value="1"/>
</dbReference>
<feature type="binding site" evidence="3">
    <location>
        <position position="81"/>
    </location>
    <ligand>
        <name>Zn(2+)</name>
        <dbReference type="ChEBI" id="CHEBI:29105"/>
        <label>1</label>
        <note>catalytic</note>
    </ligand>
</feature>
<name>A0A968GIF7_9SPIO</name>
<feature type="binding site" evidence="3">
    <location>
        <position position="178"/>
    </location>
    <ligand>
        <name>Zn(2+)</name>
        <dbReference type="ChEBI" id="CHEBI:29105"/>
        <label>1</label>
        <note>catalytic</note>
    </ligand>
</feature>
<dbReference type="NCBIfam" id="TIGR00167">
    <property type="entry name" value="cbbA"/>
    <property type="match status" value="1"/>
</dbReference>
<keyword evidence="4" id="KW-0456">Lyase</keyword>
<dbReference type="Proteomes" id="UP000752013">
    <property type="component" value="Unassembled WGS sequence"/>
</dbReference>
<accession>A0A968GIF7</accession>
<dbReference type="InterPro" id="IPR013785">
    <property type="entry name" value="Aldolase_TIM"/>
</dbReference>
<comment type="cofactor">
    <cofactor evidence="3">
        <name>Zn(2+)</name>
        <dbReference type="ChEBI" id="CHEBI:29105"/>
    </cofactor>
    <text evidence="3">Binds 2 Zn(2+) ions per subunit. One is catalytic and the other provides a structural contribution.</text>
</comment>
<feature type="binding site" evidence="3">
    <location>
        <position position="206"/>
    </location>
    <ligand>
        <name>Zn(2+)</name>
        <dbReference type="ChEBI" id="CHEBI:29105"/>
        <label>1</label>
        <note>catalytic</note>
    </ligand>
</feature>
<dbReference type="CDD" id="cd00947">
    <property type="entry name" value="TBP_aldolase_IIB"/>
    <property type="match status" value="1"/>
</dbReference>
<dbReference type="NCBIfam" id="NF009374">
    <property type="entry name" value="PRK12737.1"/>
    <property type="match status" value="1"/>
</dbReference>
<evidence type="ECO:0000256" key="2">
    <source>
        <dbReference type="PIRSR" id="PIRSR001359-2"/>
    </source>
</evidence>
<comment type="caution">
    <text evidence="4">The sequence shown here is derived from an EMBL/GenBank/DDBJ whole genome shotgun (WGS) entry which is preliminary data.</text>
</comment>
<dbReference type="EC" id="4.1.2.40" evidence="4"/>
<feature type="binding site" evidence="3">
    <location>
        <position position="132"/>
    </location>
    <ligand>
        <name>Zn(2+)</name>
        <dbReference type="ChEBI" id="CHEBI:29105"/>
        <label>2</label>
    </ligand>
</feature>
<dbReference type="NCBIfam" id="NF006626">
    <property type="entry name" value="PRK09195.1"/>
    <property type="match status" value="1"/>
</dbReference>
<dbReference type="InterPro" id="IPR000771">
    <property type="entry name" value="FBA_II"/>
</dbReference>
<dbReference type="RefSeq" id="WP_167704401.1">
    <property type="nucleotide sequence ID" value="NZ_JAATLK010000003.1"/>
</dbReference>
<evidence type="ECO:0000256" key="3">
    <source>
        <dbReference type="PIRSR" id="PIRSR001359-3"/>
    </source>
</evidence>
<evidence type="ECO:0000256" key="1">
    <source>
        <dbReference type="PIRSR" id="PIRSR001359-1"/>
    </source>
</evidence>
<dbReference type="Pfam" id="PF01116">
    <property type="entry name" value="F_bP_aldolase"/>
    <property type="match status" value="1"/>
</dbReference>
<dbReference type="InterPro" id="IPR050246">
    <property type="entry name" value="Class_II_FBP_aldolase"/>
</dbReference>
<feature type="binding site" evidence="2">
    <location>
        <begin position="228"/>
        <end position="231"/>
    </location>
    <ligand>
        <name>dihydroxyacetone phosphate</name>
        <dbReference type="ChEBI" id="CHEBI:57642"/>
    </ligand>
</feature>
<dbReference type="PIRSF" id="PIRSF001359">
    <property type="entry name" value="F_bP_aldolase_II"/>
    <property type="match status" value="1"/>
</dbReference>
<feature type="binding site" evidence="2">
    <location>
        <position position="179"/>
    </location>
    <ligand>
        <name>dihydroxyacetone phosphate</name>
        <dbReference type="ChEBI" id="CHEBI:57642"/>
    </ligand>
</feature>
<organism evidence="4 5">
    <name type="scientific">Entomospira nematocerorum</name>
    <dbReference type="NCBI Taxonomy" id="2719987"/>
    <lineage>
        <taxon>Bacteria</taxon>
        <taxon>Pseudomonadati</taxon>
        <taxon>Spirochaetota</taxon>
        <taxon>Spirochaetia</taxon>
        <taxon>Spirochaetales</taxon>
        <taxon>Spirochaetaceae</taxon>
        <taxon>Entomospira</taxon>
    </lineage>
</organism>
<dbReference type="GO" id="GO:0005975">
    <property type="term" value="P:carbohydrate metabolic process"/>
    <property type="evidence" value="ECO:0007669"/>
    <property type="project" value="InterPro"/>
</dbReference>
<feature type="active site" description="Proton donor" evidence="1">
    <location>
        <position position="80"/>
    </location>
</feature>
<protein>
    <submittedName>
        <fullName evidence="4">Tagatose-bisphosphate aldolase subunit GatY</fullName>
        <ecNumber evidence="4">4.1.2.40</ecNumber>
    </submittedName>
</protein>
<reference evidence="4" key="1">
    <citation type="submission" date="2020-03" db="EMBL/GenBank/DDBJ databases">
        <title>Spirochaetal bacteria isolated from arthropods constitute a novel genus Entomospira genus novum within the order Spirochaetales.</title>
        <authorList>
            <person name="Grana-Miraglia L."/>
            <person name="Sikutova S."/>
            <person name="Fingerle V."/>
            <person name="Sing A."/>
            <person name="Castillo-Ramirez S."/>
            <person name="Margos G."/>
            <person name="Rudolf I."/>
        </authorList>
    </citation>
    <scope>NUCLEOTIDE SEQUENCE</scope>
    <source>
        <strain evidence="4">BR208</strain>
    </source>
</reference>
<gene>
    <name evidence="4" type="primary">gatY</name>
    <name evidence="4" type="ORF">HCT46_07250</name>
</gene>
<dbReference type="PANTHER" id="PTHR30304:SF0">
    <property type="entry name" value="D-TAGATOSE-1,6-BISPHOSPHATE ALDOLASE SUBUNIT GATY-RELATED"/>
    <property type="match status" value="1"/>
</dbReference>
<dbReference type="GO" id="GO:0009025">
    <property type="term" value="F:tagatose-bisphosphate aldolase activity"/>
    <property type="evidence" value="ECO:0007669"/>
    <property type="project" value="UniProtKB-EC"/>
</dbReference>
<feature type="binding site" evidence="2">
    <location>
        <begin position="207"/>
        <end position="209"/>
    </location>
    <ligand>
        <name>dihydroxyacetone phosphate</name>
        <dbReference type="ChEBI" id="CHEBI:57642"/>
    </ligand>
</feature>
<dbReference type="EMBL" id="JAATLK010000003">
    <property type="protein sequence ID" value="NIZ47706.1"/>
    <property type="molecule type" value="Genomic_DNA"/>
</dbReference>
<dbReference type="PANTHER" id="PTHR30304">
    <property type="entry name" value="D-TAGATOSE-1,6-BISPHOSPHATE ALDOLASE"/>
    <property type="match status" value="1"/>
</dbReference>
<evidence type="ECO:0000313" key="4">
    <source>
        <dbReference type="EMBL" id="NIZ47706.1"/>
    </source>
</evidence>
<keyword evidence="5" id="KW-1185">Reference proteome</keyword>
<sequence length="282" mass="31371">MISTHEMLRRAQRNGYAVPAFNVHNLESINVVSEVATRLRSPLIIAFTPSTITYSGFESLFAIIENLKNTCDIPLTMHLDHHEDIQIVKDAIRYGVRSVMIDASHYSFEKNIEITRDIVSFAQKYGASVEAELGVLSGQEDDLVVDQEHSSYTDPKRAKEFVDKTGIDSLAVAIGTAHGLYHGEVVLDVDRLSAIRMEVDIPLVLHGASGLGIPLVQDCIQRGICKVNIATELKIPFAKSVLDYLHAHPEESDPRKYLTPAKQAMAIVAEEKIRMCLSYNRV</sequence>